<keyword evidence="1 4" id="KW-0489">Methyltransferase</keyword>
<keyword evidence="6" id="KW-1185">Reference proteome</keyword>
<comment type="similarity">
    <text evidence="4">Belongs to the BMT2 family.</text>
</comment>
<evidence type="ECO:0000256" key="1">
    <source>
        <dbReference type="ARBA" id="ARBA00022603"/>
    </source>
</evidence>
<comment type="function">
    <text evidence="4">S-adenosyl-L-methionine-dependent methyltransferase that specifically methylates the N(1) position of an adenine present in helix 65 in 25S rRNA.</text>
</comment>
<feature type="binding site" evidence="4">
    <location>
        <position position="113"/>
    </location>
    <ligand>
        <name>S-adenosyl-L-methionine</name>
        <dbReference type="ChEBI" id="CHEBI:59789"/>
    </ligand>
</feature>
<evidence type="ECO:0000313" key="5">
    <source>
        <dbReference type="EMBL" id="KAF2430434.1"/>
    </source>
</evidence>
<evidence type="ECO:0000256" key="4">
    <source>
        <dbReference type="HAMAP-Rule" id="MF_03044"/>
    </source>
</evidence>
<keyword evidence="2 4" id="KW-0808">Transferase</keyword>
<evidence type="ECO:0000256" key="2">
    <source>
        <dbReference type="ARBA" id="ARBA00022679"/>
    </source>
</evidence>
<dbReference type="AlphaFoldDB" id="A0A9P4NQX7"/>
<dbReference type="HAMAP" id="MF_03044">
    <property type="entry name" value="BMT2"/>
    <property type="match status" value="1"/>
</dbReference>
<keyword evidence="4" id="KW-0539">Nucleus</keyword>
<dbReference type="EC" id="2.1.1.-" evidence="4"/>
<organism evidence="5 6">
    <name type="scientific">Tothia fuscella</name>
    <dbReference type="NCBI Taxonomy" id="1048955"/>
    <lineage>
        <taxon>Eukaryota</taxon>
        <taxon>Fungi</taxon>
        <taxon>Dikarya</taxon>
        <taxon>Ascomycota</taxon>
        <taxon>Pezizomycotina</taxon>
        <taxon>Dothideomycetes</taxon>
        <taxon>Pleosporomycetidae</taxon>
        <taxon>Venturiales</taxon>
        <taxon>Cylindrosympodiaceae</taxon>
        <taxon>Tothia</taxon>
    </lineage>
</organism>
<dbReference type="GO" id="GO:0005730">
    <property type="term" value="C:nucleolus"/>
    <property type="evidence" value="ECO:0007669"/>
    <property type="project" value="UniProtKB-SubCell"/>
</dbReference>
<accession>A0A9P4NQX7</accession>
<dbReference type="Proteomes" id="UP000800235">
    <property type="component" value="Unassembled WGS sequence"/>
</dbReference>
<protein>
    <recommendedName>
        <fullName evidence="4">25S rRNA adenine-N(1) methyltransferase</fullName>
        <ecNumber evidence="4">2.1.1.-</ecNumber>
    </recommendedName>
</protein>
<sequence>MPKKKKTKLSYGRPPRFDVPKVSLSSKATRTIIRSHHNLKKAHAQALKTGNEDKAAEIEKQIEEQGGLRVYQEASKLGQSSTRGGDSSKILLQWLSEEGIQAKEVKYDMLEVGALSATNACSKCGLFNLTRIDLNSQEPLIEQQDFMERPLPTLQQDFFDIISLSLVLNYVPDAIGRGEMLKRTIRFLRPPVQSAKVFPALFFVLPAPCITNSRYMDATHLDAIIESLGYEKLKQRISAKLVYSLWRYTGRLPVNPRAFPKVEVSPGKGRNNFSVIIC</sequence>
<evidence type="ECO:0000313" key="6">
    <source>
        <dbReference type="Proteomes" id="UP000800235"/>
    </source>
</evidence>
<dbReference type="InterPro" id="IPR021867">
    <property type="entry name" value="Bmt2/SAMTOR"/>
</dbReference>
<dbReference type="OrthoDB" id="5954793at2759"/>
<evidence type="ECO:0000256" key="3">
    <source>
        <dbReference type="ARBA" id="ARBA00022691"/>
    </source>
</evidence>
<name>A0A9P4NQX7_9PEZI</name>
<keyword evidence="3 4" id="KW-0949">S-adenosyl-L-methionine</keyword>
<proteinExistence type="inferred from homology"/>
<feature type="binding site" evidence="4">
    <location>
        <position position="133"/>
    </location>
    <ligand>
        <name>S-adenosyl-L-methionine</name>
        <dbReference type="ChEBI" id="CHEBI:59789"/>
    </ligand>
</feature>
<dbReference type="EMBL" id="MU007039">
    <property type="protein sequence ID" value="KAF2430434.1"/>
    <property type="molecule type" value="Genomic_DNA"/>
</dbReference>
<comment type="caution">
    <text evidence="5">The sequence shown here is derived from an EMBL/GenBank/DDBJ whole genome shotgun (WGS) entry which is preliminary data.</text>
</comment>
<dbReference type="PANTHER" id="PTHR21008:SF1">
    <property type="entry name" value="25S RRNA (ADENINE(2142)-N(1))-METHYLTRANSFERASE"/>
    <property type="match status" value="1"/>
</dbReference>
<dbReference type="GO" id="GO:0016433">
    <property type="term" value="F:rRNA (adenine) methyltransferase activity"/>
    <property type="evidence" value="ECO:0007669"/>
    <property type="project" value="UniProtKB-UniRule"/>
</dbReference>
<reference evidence="5" key="1">
    <citation type="journal article" date="2020" name="Stud. Mycol.">
        <title>101 Dothideomycetes genomes: a test case for predicting lifestyles and emergence of pathogens.</title>
        <authorList>
            <person name="Haridas S."/>
            <person name="Albert R."/>
            <person name="Binder M."/>
            <person name="Bloem J."/>
            <person name="Labutti K."/>
            <person name="Salamov A."/>
            <person name="Andreopoulos B."/>
            <person name="Baker S."/>
            <person name="Barry K."/>
            <person name="Bills G."/>
            <person name="Bluhm B."/>
            <person name="Cannon C."/>
            <person name="Castanera R."/>
            <person name="Culley D."/>
            <person name="Daum C."/>
            <person name="Ezra D."/>
            <person name="Gonzalez J."/>
            <person name="Henrissat B."/>
            <person name="Kuo A."/>
            <person name="Liang C."/>
            <person name="Lipzen A."/>
            <person name="Lutzoni F."/>
            <person name="Magnuson J."/>
            <person name="Mondo S."/>
            <person name="Nolan M."/>
            <person name="Ohm R."/>
            <person name="Pangilinan J."/>
            <person name="Park H.-J."/>
            <person name="Ramirez L."/>
            <person name="Alfaro M."/>
            <person name="Sun H."/>
            <person name="Tritt A."/>
            <person name="Yoshinaga Y."/>
            <person name="Zwiers L.-H."/>
            <person name="Turgeon B."/>
            <person name="Goodwin S."/>
            <person name="Spatafora J."/>
            <person name="Crous P."/>
            <person name="Grigoriev I."/>
        </authorList>
    </citation>
    <scope>NUCLEOTIDE SEQUENCE</scope>
    <source>
        <strain evidence="5">CBS 130266</strain>
    </source>
</reference>
<dbReference type="Pfam" id="PF11968">
    <property type="entry name" value="Bmt2"/>
    <property type="match status" value="1"/>
</dbReference>
<dbReference type="PANTHER" id="PTHR21008">
    <property type="entry name" value="S-ADENOSYLMETHIONINE SENSOR UPSTREAM OF MTORC1-RELATED"/>
    <property type="match status" value="1"/>
</dbReference>
<dbReference type="InterPro" id="IPR029063">
    <property type="entry name" value="SAM-dependent_MTases_sf"/>
</dbReference>
<dbReference type="SUPFAM" id="SSF53335">
    <property type="entry name" value="S-adenosyl-L-methionine-dependent methyltransferases"/>
    <property type="match status" value="1"/>
</dbReference>
<gene>
    <name evidence="5" type="ORF">EJ08DRAFT_243462</name>
</gene>
<comment type="subcellular location">
    <subcellularLocation>
        <location evidence="4">Nucleus</location>
        <location evidence="4">Nucleolus</location>
    </subcellularLocation>
</comment>